<name>A0ABP3U8G6_9FLAO</name>
<proteinExistence type="predicted"/>
<dbReference type="Gene3D" id="3.80.10.10">
    <property type="entry name" value="Ribonuclease Inhibitor"/>
    <property type="match status" value="1"/>
</dbReference>
<evidence type="ECO:0008006" key="3">
    <source>
        <dbReference type="Google" id="ProtNLM"/>
    </source>
</evidence>
<dbReference type="Proteomes" id="UP001501758">
    <property type="component" value="Unassembled WGS sequence"/>
</dbReference>
<evidence type="ECO:0000313" key="2">
    <source>
        <dbReference type="Proteomes" id="UP001501758"/>
    </source>
</evidence>
<gene>
    <name evidence="1" type="ORF">GCM10009430_34350</name>
</gene>
<dbReference type="RefSeq" id="WP_343913497.1">
    <property type="nucleotide sequence ID" value="NZ_BAAAGE010000003.1"/>
</dbReference>
<reference evidence="2" key="1">
    <citation type="journal article" date="2019" name="Int. J. Syst. Evol. Microbiol.">
        <title>The Global Catalogue of Microorganisms (GCM) 10K type strain sequencing project: providing services to taxonomists for standard genome sequencing and annotation.</title>
        <authorList>
            <consortium name="The Broad Institute Genomics Platform"/>
            <consortium name="The Broad Institute Genome Sequencing Center for Infectious Disease"/>
            <person name="Wu L."/>
            <person name="Ma J."/>
        </authorList>
    </citation>
    <scope>NUCLEOTIDE SEQUENCE [LARGE SCALE GENOMIC DNA]</scope>
    <source>
        <strain evidence="2">JCM 15974</strain>
    </source>
</reference>
<protein>
    <recommendedName>
        <fullName evidence="3">Leucine-rich repeat domain-containing protein</fullName>
    </recommendedName>
</protein>
<comment type="caution">
    <text evidence="1">The sequence shown here is derived from an EMBL/GenBank/DDBJ whole genome shotgun (WGS) entry which is preliminary data.</text>
</comment>
<evidence type="ECO:0000313" key="1">
    <source>
        <dbReference type="EMBL" id="GAA0726864.1"/>
    </source>
</evidence>
<organism evidence="1 2">
    <name type="scientific">Aquimarina litoralis</name>
    <dbReference type="NCBI Taxonomy" id="584605"/>
    <lineage>
        <taxon>Bacteria</taxon>
        <taxon>Pseudomonadati</taxon>
        <taxon>Bacteroidota</taxon>
        <taxon>Flavobacteriia</taxon>
        <taxon>Flavobacteriales</taxon>
        <taxon>Flavobacteriaceae</taxon>
        <taxon>Aquimarina</taxon>
    </lineage>
</organism>
<sequence>MNHKTKHLGFAFLIVLFLAQCTILYGQKPITWVNKKNVTVKNKYISKFQGGLLWDAGATSNKVLALNSDGWMTAVLQKPKQSKIIGLTKVAKIANWETVTYGIRFKSGKAIIVEGDKVVLETGRKCKKGDIVKIEKVGTTISYKINDELLYTSKKDVSHNLRVKVTFFSTGVGFLNGKTKNFISRNATSAQNAPKKLEPGEVLMSSYMGGLGSTIGIKGINSTTLEAINAENNKEDKVIALSLEKLSQADFNIICEKLKWVKKVSIWRSEKSGVKKMTALKKLANLEEVYFFNGKPKLPKIDLAIFSKLAQLKKIAAIKFTRFDNYELLKNLPNLEILELNYADLESIEFLKDLSNLRELTISGYYDTFTDLEPVGYLKKLEKLNIRDNEKINNLDPLLKCTNLKEIEVSRFCPRNEIEKLKKTFPNIKGKIFGSSEKF</sequence>
<dbReference type="InterPro" id="IPR032675">
    <property type="entry name" value="LRR_dom_sf"/>
</dbReference>
<keyword evidence="2" id="KW-1185">Reference proteome</keyword>
<dbReference type="EMBL" id="BAAAGE010000003">
    <property type="protein sequence ID" value="GAA0726864.1"/>
    <property type="molecule type" value="Genomic_DNA"/>
</dbReference>
<dbReference type="SUPFAM" id="SSF52058">
    <property type="entry name" value="L domain-like"/>
    <property type="match status" value="1"/>
</dbReference>
<accession>A0ABP3U8G6</accession>